<gene>
    <name evidence="1" type="ORF">AYJ54_00545</name>
</gene>
<comment type="caution">
    <text evidence="1">The sequence shown here is derived from an EMBL/GenBank/DDBJ whole genome shotgun (WGS) entry which is preliminary data.</text>
</comment>
<organism evidence="1 2">
    <name type="scientific">Bradyrhizobium centrolobii</name>
    <dbReference type="NCBI Taxonomy" id="1505087"/>
    <lineage>
        <taxon>Bacteria</taxon>
        <taxon>Pseudomonadati</taxon>
        <taxon>Pseudomonadota</taxon>
        <taxon>Alphaproteobacteria</taxon>
        <taxon>Hyphomicrobiales</taxon>
        <taxon>Nitrobacteraceae</taxon>
        <taxon>Bradyrhizobium</taxon>
    </lineage>
</organism>
<proteinExistence type="predicted"/>
<keyword evidence="2" id="KW-1185">Reference proteome</keyword>
<dbReference type="STRING" id="1505087.AYJ54_00545"/>
<protein>
    <submittedName>
        <fullName evidence="1">Uncharacterized protein</fullName>
    </submittedName>
</protein>
<sequence>MMDANLKARWVKALRSKRYRQASGNLREKQSNKRYSYCCLGVLCHTMGVKWKTGVPVLNDTIMEAQGEAYLSYDALKMVGLDDDTQRQLATMNDEGYTFRDIADHIENTIRADQPLAPGEG</sequence>
<dbReference type="Proteomes" id="UP000076959">
    <property type="component" value="Unassembled WGS sequence"/>
</dbReference>
<dbReference type="AlphaFoldDB" id="A0A176YHC9"/>
<accession>A0A176YHC9</accession>
<reference evidence="1 2" key="1">
    <citation type="submission" date="2016-03" db="EMBL/GenBank/DDBJ databases">
        <title>Draft Genome Sequence of the Strain BR 10245 (Bradyrhizobium sp.) isolated from nodules of Centrolobium paraense.</title>
        <authorList>
            <person name="Simoes-Araujo J.L.Sr."/>
            <person name="Barauna A.C."/>
            <person name="Silva K."/>
            <person name="Zilli J.E."/>
        </authorList>
    </citation>
    <scope>NUCLEOTIDE SEQUENCE [LARGE SCALE GENOMIC DNA]</scope>
    <source>
        <strain evidence="1 2">BR 10245</strain>
    </source>
</reference>
<name>A0A176YHC9_9BRAD</name>
<evidence type="ECO:0000313" key="2">
    <source>
        <dbReference type="Proteomes" id="UP000076959"/>
    </source>
</evidence>
<evidence type="ECO:0000313" key="1">
    <source>
        <dbReference type="EMBL" id="OAF05428.1"/>
    </source>
</evidence>
<dbReference type="EMBL" id="LUUB01000079">
    <property type="protein sequence ID" value="OAF05428.1"/>
    <property type="molecule type" value="Genomic_DNA"/>
</dbReference>